<dbReference type="EMBL" id="AM902716">
    <property type="protein sequence ID" value="CAP42692.1"/>
    <property type="molecule type" value="Genomic_DNA"/>
</dbReference>
<accession>A9IMC4</accession>
<sequence>MPVLLPGEPIWPVPAPVPASMLPCEPIEPSLRCAGAVSPAGGICPAGTGVLGGTADPSLGVVEGEVLEGAPVSGVDCACAPPAIAPITAMAAAQESNSRFMSILQTV</sequence>
<evidence type="ECO:0000313" key="1">
    <source>
        <dbReference type="EMBL" id="CAP42692.1"/>
    </source>
</evidence>
<dbReference type="KEGG" id="bpt:Bpet2349"/>
<dbReference type="AlphaFoldDB" id="A9IMC4"/>
<protein>
    <submittedName>
        <fullName evidence="1">Uncharacterized protein</fullName>
    </submittedName>
</protein>
<name>A9IMC4_BORPD</name>
<evidence type="ECO:0000313" key="2">
    <source>
        <dbReference type="Proteomes" id="UP000001225"/>
    </source>
</evidence>
<dbReference type="Proteomes" id="UP000001225">
    <property type="component" value="Chromosome"/>
</dbReference>
<gene>
    <name evidence="1" type="ordered locus">Bpet2349</name>
</gene>
<keyword evidence="2" id="KW-1185">Reference proteome</keyword>
<proteinExistence type="predicted"/>
<organism evidence="1 2">
    <name type="scientific">Bordetella petrii (strain ATCC BAA-461 / DSM 12804 / CCUG 43448 / CIP 107267 / Se-1111R)</name>
    <dbReference type="NCBI Taxonomy" id="340100"/>
    <lineage>
        <taxon>Bacteria</taxon>
        <taxon>Pseudomonadati</taxon>
        <taxon>Pseudomonadota</taxon>
        <taxon>Betaproteobacteria</taxon>
        <taxon>Burkholderiales</taxon>
        <taxon>Alcaligenaceae</taxon>
        <taxon>Bordetella</taxon>
    </lineage>
</organism>
<reference evidence="1 2" key="1">
    <citation type="journal article" date="2008" name="BMC Genomics">
        <title>The missing link: Bordetella petrii is endowed with both the metabolic versatility of environmental bacteria and virulence traits of pathogenic Bordetellae.</title>
        <authorList>
            <person name="Gross R."/>
            <person name="Guzman C.A."/>
            <person name="Sebaihia M."/>
            <person name="Martins Dos Santos V.A."/>
            <person name="Pieper D.H."/>
            <person name="Koebnik R."/>
            <person name="Lechner M."/>
            <person name="Bartels D."/>
            <person name="Buhrmester J."/>
            <person name="Choudhuri J.V."/>
            <person name="Ebensen T."/>
            <person name="Gaigalat L."/>
            <person name="Herrmann S."/>
            <person name="Khachane A.N."/>
            <person name="Larisch C."/>
            <person name="Link S."/>
            <person name="Linke B."/>
            <person name="Meyer F."/>
            <person name="Mormann S."/>
            <person name="Nakunst D."/>
            <person name="Rueckert C."/>
            <person name="Schneiker-Bekel S."/>
            <person name="Schulze K."/>
            <person name="Vorhoelter F.J."/>
            <person name="Yevsa T."/>
            <person name="Engle J.T."/>
            <person name="Goldman W.E."/>
            <person name="Puehler A."/>
            <person name="Goebel U.B."/>
            <person name="Goesmann A."/>
            <person name="Bloecker H."/>
            <person name="Kaiser O."/>
            <person name="Martinez-Arias R."/>
        </authorList>
    </citation>
    <scope>NUCLEOTIDE SEQUENCE [LARGE SCALE GENOMIC DNA]</scope>
    <source>
        <strain evidence="2">ATCC BAA-461 / DSM 12804 / CCUG 43448 / CIP 107267 / Se-1111R</strain>
    </source>
</reference>